<feature type="domain" description="DSL" evidence="17">
    <location>
        <begin position="26"/>
        <end position="70"/>
    </location>
</feature>
<evidence type="ECO:0000256" key="9">
    <source>
        <dbReference type="ARBA" id="ARBA00023136"/>
    </source>
</evidence>
<dbReference type="GO" id="GO:0016020">
    <property type="term" value="C:membrane"/>
    <property type="evidence" value="ECO:0007669"/>
    <property type="project" value="UniProtKB-SubCell"/>
</dbReference>
<dbReference type="Pfam" id="PF21700">
    <property type="entry name" value="EGF_DL_JAG"/>
    <property type="match status" value="1"/>
</dbReference>
<dbReference type="AlphaFoldDB" id="A0A0P7X823"/>
<dbReference type="CDD" id="cd00054">
    <property type="entry name" value="EGF_CA"/>
    <property type="match status" value="4"/>
</dbReference>
<evidence type="ECO:0000256" key="3">
    <source>
        <dbReference type="ARBA" id="ARBA00022536"/>
    </source>
</evidence>
<evidence type="ECO:0000256" key="14">
    <source>
        <dbReference type="RuleBase" id="RU280815"/>
    </source>
</evidence>
<dbReference type="Pfam" id="PF00008">
    <property type="entry name" value="EGF"/>
    <property type="match status" value="3"/>
</dbReference>
<dbReference type="GO" id="GO:0007219">
    <property type="term" value="P:Notch signaling pathway"/>
    <property type="evidence" value="ECO:0007669"/>
    <property type="project" value="UniProtKB-KW"/>
</dbReference>
<dbReference type="PANTHER" id="PTHR12916:SF4">
    <property type="entry name" value="UNINFLATABLE, ISOFORM C"/>
    <property type="match status" value="1"/>
</dbReference>
<comment type="function">
    <text evidence="14">Putative Notch ligand involved in the mediation of Notch signaling.</text>
</comment>
<dbReference type="GO" id="GO:0031017">
    <property type="term" value="P:exocrine pancreas development"/>
    <property type="evidence" value="ECO:0007669"/>
    <property type="project" value="UniProtKB-ARBA"/>
</dbReference>
<dbReference type="PROSITE" id="PS51051">
    <property type="entry name" value="DSL"/>
    <property type="match status" value="1"/>
</dbReference>
<feature type="domain" description="EGF-like" evidence="16">
    <location>
        <begin position="230"/>
        <end position="266"/>
    </location>
</feature>
<evidence type="ECO:0000256" key="11">
    <source>
        <dbReference type="ARBA" id="ARBA00023180"/>
    </source>
</evidence>
<feature type="domain" description="EGF-like" evidence="16">
    <location>
        <begin position="190"/>
        <end position="228"/>
    </location>
</feature>
<dbReference type="PROSITE" id="PS01186">
    <property type="entry name" value="EGF_2"/>
    <property type="match status" value="4"/>
</dbReference>
<dbReference type="GO" id="GO:0007417">
    <property type="term" value="P:central nervous system development"/>
    <property type="evidence" value="ECO:0007669"/>
    <property type="project" value="UniProtKB-ARBA"/>
</dbReference>
<evidence type="ECO:0000256" key="1">
    <source>
        <dbReference type="ARBA" id="ARBA00004479"/>
    </source>
</evidence>
<evidence type="ECO:0000256" key="7">
    <source>
        <dbReference type="ARBA" id="ARBA00022976"/>
    </source>
</evidence>
<dbReference type="Pfam" id="PF07645">
    <property type="entry name" value="EGF_CA"/>
    <property type="match status" value="1"/>
</dbReference>
<feature type="compositionally biased region" description="Basic and acidic residues" evidence="15">
    <location>
        <begin position="434"/>
        <end position="453"/>
    </location>
</feature>
<dbReference type="FunFam" id="2.10.25.10:FF:000146">
    <property type="entry name" value="Putative neurogenic locus notch"/>
    <property type="match status" value="1"/>
</dbReference>
<evidence type="ECO:0000256" key="13">
    <source>
        <dbReference type="PROSITE-ProRule" id="PRU00377"/>
    </source>
</evidence>
<dbReference type="Gene3D" id="2.10.25.10">
    <property type="entry name" value="Laminin"/>
    <property type="match status" value="5"/>
</dbReference>
<evidence type="ECO:0000256" key="8">
    <source>
        <dbReference type="ARBA" id="ARBA00022989"/>
    </source>
</evidence>
<dbReference type="SMART" id="SM00181">
    <property type="entry name" value="EGF"/>
    <property type="match status" value="5"/>
</dbReference>
<dbReference type="GO" id="GO:0005112">
    <property type="term" value="F:Notch binding"/>
    <property type="evidence" value="ECO:0007669"/>
    <property type="project" value="TreeGrafter"/>
</dbReference>
<accession>A0A0P7X823</accession>
<evidence type="ECO:0000256" key="12">
    <source>
        <dbReference type="PROSITE-ProRule" id="PRU00076"/>
    </source>
</evidence>
<dbReference type="SUPFAM" id="SSF57184">
    <property type="entry name" value="Growth factor receptor domain"/>
    <property type="match status" value="1"/>
</dbReference>
<keyword evidence="10 12" id="KW-1015">Disulfide bond</keyword>
<evidence type="ECO:0000313" key="19">
    <source>
        <dbReference type="Proteomes" id="UP000034805"/>
    </source>
</evidence>
<evidence type="ECO:0000256" key="15">
    <source>
        <dbReference type="SAM" id="MobiDB-lite"/>
    </source>
</evidence>
<dbReference type="PROSITE" id="PS00010">
    <property type="entry name" value="ASX_HYDROXYL"/>
    <property type="match status" value="1"/>
</dbReference>
<comment type="caution">
    <text evidence="12">Lacks conserved residue(s) required for the propagation of feature annotation.</text>
</comment>
<dbReference type="Pfam" id="PF01414">
    <property type="entry name" value="DSL"/>
    <property type="match status" value="1"/>
</dbReference>
<organism evidence="18 19">
    <name type="scientific">Scleropages formosus</name>
    <name type="common">Asian bonytongue</name>
    <name type="synonym">Osteoglossum formosum</name>
    <dbReference type="NCBI Taxonomy" id="113540"/>
    <lineage>
        <taxon>Eukaryota</taxon>
        <taxon>Metazoa</taxon>
        <taxon>Chordata</taxon>
        <taxon>Craniata</taxon>
        <taxon>Vertebrata</taxon>
        <taxon>Euteleostomi</taxon>
        <taxon>Actinopterygii</taxon>
        <taxon>Neopterygii</taxon>
        <taxon>Teleostei</taxon>
        <taxon>Osteoglossocephala</taxon>
        <taxon>Osteoglossomorpha</taxon>
        <taxon>Osteoglossiformes</taxon>
        <taxon>Osteoglossidae</taxon>
        <taxon>Scleropages</taxon>
    </lineage>
</organism>
<comment type="subcellular location">
    <subcellularLocation>
        <location evidence="1 14">Membrane</location>
        <topology evidence="1 14">Single-pass type I membrane protein</topology>
    </subcellularLocation>
</comment>
<keyword evidence="2 14" id="KW-0217">Developmental protein</keyword>
<dbReference type="SUPFAM" id="SSF57196">
    <property type="entry name" value="EGF/Laminin"/>
    <property type="match status" value="1"/>
</dbReference>
<dbReference type="EMBL" id="JARO02003409">
    <property type="protein sequence ID" value="KPP70550.1"/>
    <property type="molecule type" value="Genomic_DNA"/>
</dbReference>
<dbReference type="Gene3D" id="2.10.25.140">
    <property type="match status" value="1"/>
</dbReference>
<dbReference type="PANTHER" id="PTHR12916">
    <property type="entry name" value="CYTOCHROME C OXIDASE POLYPEPTIDE VIC-2"/>
    <property type="match status" value="1"/>
</dbReference>
<keyword evidence="3 12" id="KW-0245">EGF-like domain</keyword>
<dbReference type="InterPro" id="IPR018097">
    <property type="entry name" value="EGF_Ca-bd_CS"/>
</dbReference>
<feature type="disulfide bond" evidence="12">
    <location>
        <begin position="342"/>
        <end position="351"/>
    </location>
</feature>
<dbReference type="InterPro" id="IPR009030">
    <property type="entry name" value="Growth_fac_rcpt_cys_sf"/>
</dbReference>
<feature type="disulfide bond" evidence="13">
    <location>
        <begin position="28"/>
        <end position="37"/>
    </location>
</feature>
<evidence type="ECO:0000259" key="17">
    <source>
        <dbReference type="PROSITE" id="PS51051"/>
    </source>
</evidence>
<dbReference type="InterPro" id="IPR049883">
    <property type="entry name" value="NOTCH1_EGF-like"/>
</dbReference>
<comment type="caution">
    <text evidence="18">The sequence shown here is derived from an EMBL/GenBank/DDBJ whole genome shotgun (WGS) entry which is preliminary data.</text>
</comment>
<dbReference type="InterPro" id="IPR001881">
    <property type="entry name" value="EGF-like_Ca-bd_dom"/>
</dbReference>
<feature type="disulfide bond" evidence="13">
    <location>
        <begin position="61"/>
        <end position="70"/>
    </location>
</feature>
<feature type="disulfide bond" evidence="12">
    <location>
        <begin position="304"/>
        <end position="313"/>
    </location>
</feature>
<evidence type="ECO:0000256" key="4">
    <source>
        <dbReference type="ARBA" id="ARBA00022692"/>
    </source>
</evidence>
<dbReference type="GO" id="GO:0005509">
    <property type="term" value="F:calcium ion binding"/>
    <property type="evidence" value="ECO:0007669"/>
    <property type="project" value="InterPro"/>
</dbReference>
<dbReference type="InterPro" id="IPR000742">
    <property type="entry name" value="EGF"/>
</dbReference>
<dbReference type="FunFam" id="2.10.25.10:FF:000294">
    <property type="entry name" value="Delta-like protein"/>
    <property type="match status" value="1"/>
</dbReference>
<dbReference type="FunFam" id="2.10.25.10:FF:000012">
    <property type="entry name" value="Delta-like protein"/>
    <property type="match status" value="1"/>
</dbReference>
<sequence length="459" mass="50513">MLNPGEQWQTFRHHGRQLSLEYRLRFRCDANYYGPLCNKFCRSRDDFFGHYSCDAGGNKVCMEGWTGTECLEVRFRFASRAFSPHAALSFQLRADRGVTEFMASAACPESASESEPPRDHAVRQRFLFQACKAESFPSPPALDRCRCHYGWQGPLCDQCVTFPGCVHGSCTEPWKCVCDTNWGGLLCDKDLNYCGTHQPCKNGGTCANTEPNEYQCLCQEGFRGRNCDIDTNECEAGVCVNARVCRNLIGGYLCDCLPGWTGPRCDIRFSGKLCQVGPSACDSSPCLHGGQCLELQSGGVLCHCPLGYTGLHCEVAMDECDPNPCQQGVPCHTTEGGYVCACPEGYHGSECMTLKDPCHGQHCSGAMSDPGGGGINFYMRECVTLIRNLDRTVPLKAARPASPTPCLSEEIELTHPPSPAPTGPDPTLKPTRGAKLDISNREREKLNRFHYADSQELEV</sequence>
<feature type="disulfide bond" evidence="12">
    <location>
        <begin position="256"/>
        <end position="265"/>
    </location>
</feature>
<keyword evidence="11" id="KW-0325">Glycoprotein</keyword>
<gene>
    <name evidence="18" type="ORF">Z043_110616</name>
</gene>
<dbReference type="FunFam" id="2.10.25.140:FF:000001">
    <property type="entry name" value="Delta-like protein"/>
    <property type="match status" value="1"/>
</dbReference>
<dbReference type="PROSITE" id="PS01187">
    <property type="entry name" value="EGF_CA"/>
    <property type="match status" value="1"/>
</dbReference>
<dbReference type="FunFam" id="2.10.25.10:FF:000018">
    <property type="entry name" value="Delta-like 1"/>
    <property type="match status" value="1"/>
</dbReference>
<keyword evidence="5 14" id="KW-0732">Signal</keyword>
<keyword evidence="7" id="KW-0914">Notch signaling pathway</keyword>
<dbReference type="PROSITE" id="PS00022">
    <property type="entry name" value="EGF_1"/>
    <property type="match status" value="4"/>
</dbReference>
<feature type="disulfide bond" evidence="13">
    <location>
        <begin position="41"/>
        <end position="53"/>
    </location>
</feature>
<feature type="domain" description="EGF-like" evidence="16">
    <location>
        <begin position="277"/>
        <end position="314"/>
    </location>
</feature>
<dbReference type="SMART" id="SM00179">
    <property type="entry name" value="EGF_CA"/>
    <property type="match status" value="4"/>
</dbReference>
<reference evidence="18 19" key="1">
    <citation type="submission" date="2015-08" db="EMBL/GenBank/DDBJ databases">
        <title>The genome of the Asian arowana (Scleropages formosus).</title>
        <authorList>
            <person name="Tan M.H."/>
            <person name="Gan H.M."/>
            <person name="Croft L.J."/>
            <person name="Austin C.M."/>
        </authorList>
    </citation>
    <scope>NUCLEOTIDE SEQUENCE [LARGE SCALE GENOMIC DNA]</scope>
    <source>
        <strain evidence="18">Aro1</strain>
    </source>
</reference>
<dbReference type="InterPro" id="IPR001774">
    <property type="entry name" value="DSL"/>
</dbReference>
<evidence type="ECO:0000256" key="5">
    <source>
        <dbReference type="ARBA" id="ARBA00022729"/>
    </source>
</evidence>
<evidence type="ECO:0000256" key="6">
    <source>
        <dbReference type="ARBA" id="ARBA00022737"/>
    </source>
</evidence>
<name>A0A0P7X823_SCLFO</name>
<evidence type="ECO:0000259" key="16">
    <source>
        <dbReference type="PROSITE" id="PS50026"/>
    </source>
</evidence>
<keyword evidence="6 14" id="KW-0677">Repeat</keyword>
<protein>
    <recommendedName>
        <fullName evidence="14">Delta-like protein</fullName>
    </recommendedName>
</protein>
<proteinExistence type="predicted"/>
<dbReference type="PROSITE" id="PS50026">
    <property type="entry name" value="EGF_3"/>
    <property type="match status" value="4"/>
</dbReference>
<feature type="region of interest" description="Disordered" evidence="15">
    <location>
        <begin position="397"/>
        <end position="459"/>
    </location>
</feature>
<dbReference type="InterPro" id="IPR000152">
    <property type="entry name" value="EGF-type_Asp/Asn_hydroxyl_site"/>
</dbReference>
<feature type="disulfide bond" evidence="12">
    <location>
        <begin position="218"/>
        <end position="227"/>
    </location>
</feature>
<keyword evidence="9 14" id="KW-0472">Membrane</keyword>
<evidence type="ECO:0000256" key="2">
    <source>
        <dbReference type="ARBA" id="ARBA00022473"/>
    </source>
</evidence>
<keyword evidence="8 14" id="KW-1133">Transmembrane helix</keyword>
<feature type="domain" description="EGF-like" evidence="16">
    <location>
        <begin position="316"/>
        <end position="352"/>
    </location>
</feature>
<keyword evidence="4 14" id="KW-0812">Transmembrane</keyword>
<evidence type="ECO:0000256" key="10">
    <source>
        <dbReference type="ARBA" id="ARBA00023157"/>
    </source>
</evidence>
<dbReference type="Proteomes" id="UP000034805">
    <property type="component" value="Unassembled WGS sequence"/>
</dbReference>
<dbReference type="SMART" id="SM00051">
    <property type="entry name" value="DSL"/>
    <property type="match status" value="1"/>
</dbReference>
<evidence type="ECO:0000313" key="18">
    <source>
        <dbReference type="EMBL" id="KPP70550.1"/>
    </source>
</evidence>